<gene>
    <name evidence="2" type="ORF">QBC37DRAFT_373112</name>
</gene>
<evidence type="ECO:0000256" key="1">
    <source>
        <dbReference type="SAM" id="MobiDB-lite"/>
    </source>
</evidence>
<sequence length="217" mass="23761">MPNQKNNGRRRGRRRPAENTRPTKDQAPAQLSTPSTGRRFTSLPTKRRSYVRRAANWYPSPSSPSSFSYSSRTSTSHSHAVPVMVYQCIRGVWEEWLAVPRVVYQCRGCGVGTVATSLVGYPESMTDPSLGAATSIATAVVVALAREVLAGTRAAALVTPVFPRPGRCTPQDSPCRPFFRPRRAALNACGAFTDQISLLLTFSTDLAIILDIYPAFR</sequence>
<proteinExistence type="predicted"/>
<accession>A0AAN7B8J6</accession>
<feature type="region of interest" description="Disordered" evidence="1">
    <location>
        <begin position="1"/>
        <end position="45"/>
    </location>
</feature>
<name>A0AAN7B8J6_9PEZI</name>
<organism evidence="2 3">
    <name type="scientific">Rhypophila decipiens</name>
    <dbReference type="NCBI Taxonomy" id="261697"/>
    <lineage>
        <taxon>Eukaryota</taxon>
        <taxon>Fungi</taxon>
        <taxon>Dikarya</taxon>
        <taxon>Ascomycota</taxon>
        <taxon>Pezizomycotina</taxon>
        <taxon>Sordariomycetes</taxon>
        <taxon>Sordariomycetidae</taxon>
        <taxon>Sordariales</taxon>
        <taxon>Naviculisporaceae</taxon>
        <taxon>Rhypophila</taxon>
    </lineage>
</organism>
<reference evidence="2" key="1">
    <citation type="journal article" date="2023" name="Mol. Phylogenet. Evol.">
        <title>Genome-scale phylogeny and comparative genomics of the fungal order Sordariales.</title>
        <authorList>
            <person name="Hensen N."/>
            <person name="Bonometti L."/>
            <person name="Westerberg I."/>
            <person name="Brannstrom I.O."/>
            <person name="Guillou S."/>
            <person name="Cros-Aarteil S."/>
            <person name="Calhoun S."/>
            <person name="Haridas S."/>
            <person name="Kuo A."/>
            <person name="Mondo S."/>
            <person name="Pangilinan J."/>
            <person name="Riley R."/>
            <person name="LaButti K."/>
            <person name="Andreopoulos B."/>
            <person name="Lipzen A."/>
            <person name="Chen C."/>
            <person name="Yan M."/>
            <person name="Daum C."/>
            <person name="Ng V."/>
            <person name="Clum A."/>
            <person name="Steindorff A."/>
            <person name="Ohm R.A."/>
            <person name="Martin F."/>
            <person name="Silar P."/>
            <person name="Natvig D.O."/>
            <person name="Lalanne C."/>
            <person name="Gautier V."/>
            <person name="Ament-Velasquez S.L."/>
            <person name="Kruys A."/>
            <person name="Hutchinson M.I."/>
            <person name="Powell A.J."/>
            <person name="Barry K."/>
            <person name="Miller A.N."/>
            <person name="Grigoriev I.V."/>
            <person name="Debuchy R."/>
            <person name="Gladieux P."/>
            <person name="Hiltunen Thoren M."/>
            <person name="Johannesson H."/>
        </authorList>
    </citation>
    <scope>NUCLEOTIDE SEQUENCE</scope>
    <source>
        <strain evidence="2">PSN293</strain>
    </source>
</reference>
<dbReference type="AlphaFoldDB" id="A0AAN7B8J6"/>
<keyword evidence="3" id="KW-1185">Reference proteome</keyword>
<reference evidence="2" key="2">
    <citation type="submission" date="2023-05" db="EMBL/GenBank/DDBJ databases">
        <authorList>
            <consortium name="Lawrence Berkeley National Laboratory"/>
            <person name="Steindorff A."/>
            <person name="Hensen N."/>
            <person name="Bonometti L."/>
            <person name="Westerberg I."/>
            <person name="Brannstrom I.O."/>
            <person name="Guillou S."/>
            <person name="Cros-Aarteil S."/>
            <person name="Calhoun S."/>
            <person name="Haridas S."/>
            <person name="Kuo A."/>
            <person name="Mondo S."/>
            <person name="Pangilinan J."/>
            <person name="Riley R."/>
            <person name="Labutti K."/>
            <person name="Andreopoulos B."/>
            <person name="Lipzen A."/>
            <person name="Chen C."/>
            <person name="Yanf M."/>
            <person name="Daum C."/>
            <person name="Ng V."/>
            <person name="Clum A."/>
            <person name="Ohm R."/>
            <person name="Martin F."/>
            <person name="Silar P."/>
            <person name="Natvig D."/>
            <person name="Lalanne C."/>
            <person name="Gautier V."/>
            <person name="Ament-Velasquez S.L."/>
            <person name="Kruys A."/>
            <person name="Hutchinson M.I."/>
            <person name="Powell A.J."/>
            <person name="Barry K."/>
            <person name="Miller A.N."/>
            <person name="Grigoriev I.V."/>
            <person name="Debuchy R."/>
            <person name="Gladieux P."/>
            <person name="Thoren M.H."/>
            <person name="Johannesson H."/>
        </authorList>
    </citation>
    <scope>NUCLEOTIDE SEQUENCE</scope>
    <source>
        <strain evidence="2">PSN293</strain>
    </source>
</reference>
<dbReference type="EMBL" id="MU858095">
    <property type="protein sequence ID" value="KAK4214359.1"/>
    <property type="molecule type" value="Genomic_DNA"/>
</dbReference>
<evidence type="ECO:0000313" key="2">
    <source>
        <dbReference type="EMBL" id="KAK4214359.1"/>
    </source>
</evidence>
<dbReference type="Proteomes" id="UP001301769">
    <property type="component" value="Unassembled WGS sequence"/>
</dbReference>
<comment type="caution">
    <text evidence="2">The sequence shown here is derived from an EMBL/GenBank/DDBJ whole genome shotgun (WGS) entry which is preliminary data.</text>
</comment>
<evidence type="ECO:0000313" key="3">
    <source>
        <dbReference type="Proteomes" id="UP001301769"/>
    </source>
</evidence>
<protein>
    <submittedName>
        <fullName evidence="2">Uncharacterized protein</fullName>
    </submittedName>
</protein>
<feature type="compositionally biased region" description="Basic and acidic residues" evidence="1">
    <location>
        <begin position="15"/>
        <end position="24"/>
    </location>
</feature>
<feature type="compositionally biased region" description="Polar residues" evidence="1">
    <location>
        <begin position="29"/>
        <end position="44"/>
    </location>
</feature>